<sequence>MKTKILICLLILSILLVSGCVQQETKVVEGIEFQIRNAEYKAKRIIVTLSTNVSVENARIDIVDKADQLLCTRYKDLIAGTTQIELTDCKAKERITVSVSPPGGGIVTREFQFELPDVRLKDARFESGNIVVT</sequence>
<proteinExistence type="predicted"/>
<dbReference type="PROSITE" id="PS51257">
    <property type="entry name" value="PROKAR_LIPOPROTEIN"/>
    <property type="match status" value="1"/>
</dbReference>
<protein>
    <submittedName>
        <fullName evidence="1">Uncharacterized protein</fullName>
    </submittedName>
</protein>
<comment type="caution">
    <text evidence="1">The sequence shown here is derived from an EMBL/GenBank/DDBJ whole genome shotgun (WGS) entry which is preliminary data.</text>
</comment>
<accession>X0TG71</accession>
<evidence type="ECO:0000313" key="1">
    <source>
        <dbReference type="EMBL" id="GAF92533.1"/>
    </source>
</evidence>
<organism evidence="1">
    <name type="scientific">marine sediment metagenome</name>
    <dbReference type="NCBI Taxonomy" id="412755"/>
    <lineage>
        <taxon>unclassified sequences</taxon>
        <taxon>metagenomes</taxon>
        <taxon>ecological metagenomes</taxon>
    </lineage>
</organism>
<feature type="non-terminal residue" evidence="1">
    <location>
        <position position="133"/>
    </location>
</feature>
<dbReference type="AlphaFoldDB" id="X0TG71"/>
<reference evidence="1" key="1">
    <citation type="journal article" date="2014" name="Front. Microbiol.">
        <title>High frequency of phylogenetically diverse reductive dehalogenase-homologous genes in deep subseafloor sedimentary metagenomes.</title>
        <authorList>
            <person name="Kawai M."/>
            <person name="Futagami T."/>
            <person name="Toyoda A."/>
            <person name="Takaki Y."/>
            <person name="Nishi S."/>
            <person name="Hori S."/>
            <person name="Arai W."/>
            <person name="Tsubouchi T."/>
            <person name="Morono Y."/>
            <person name="Uchiyama I."/>
            <person name="Ito T."/>
            <person name="Fujiyama A."/>
            <person name="Inagaki F."/>
            <person name="Takami H."/>
        </authorList>
    </citation>
    <scope>NUCLEOTIDE SEQUENCE</scope>
    <source>
        <strain evidence="1">Expedition CK06-06</strain>
    </source>
</reference>
<gene>
    <name evidence="1" type="ORF">S01H1_19204</name>
</gene>
<name>X0TG71_9ZZZZ</name>
<dbReference type="EMBL" id="BARS01010345">
    <property type="protein sequence ID" value="GAF92533.1"/>
    <property type="molecule type" value="Genomic_DNA"/>
</dbReference>